<dbReference type="EMBL" id="AWWV01008954">
    <property type="protein sequence ID" value="OMO88666.1"/>
    <property type="molecule type" value="Genomic_DNA"/>
</dbReference>
<keyword evidence="2" id="KW-1185">Reference proteome</keyword>
<gene>
    <name evidence="1" type="ORF">CCACVL1_08280</name>
</gene>
<protein>
    <submittedName>
        <fullName evidence="1">Uncharacterized protein</fullName>
    </submittedName>
</protein>
<proteinExistence type="predicted"/>
<evidence type="ECO:0000313" key="2">
    <source>
        <dbReference type="Proteomes" id="UP000188268"/>
    </source>
</evidence>
<organism evidence="1 2">
    <name type="scientific">Corchorus capsularis</name>
    <name type="common">Jute</name>
    <dbReference type="NCBI Taxonomy" id="210143"/>
    <lineage>
        <taxon>Eukaryota</taxon>
        <taxon>Viridiplantae</taxon>
        <taxon>Streptophyta</taxon>
        <taxon>Embryophyta</taxon>
        <taxon>Tracheophyta</taxon>
        <taxon>Spermatophyta</taxon>
        <taxon>Magnoliopsida</taxon>
        <taxon>eudicotyledons</taxon>
        <taxon>Gunneridae</taxon>
        <taxon>Pentapetalae</taxon>
        <taxon>rosids</taxon>
        <taxon>malvids</taxon>
        <taxon>Malvales</taxon>
        <taxon>Malvaceae</taxon>
        <taxon>Grewioideae</taxon>
        <taxon>Apeibeae</taxon>
        <taxon>Corchorus</taxon>
    </lineage>
</organism>
<accession>A0A1R3J1K8</accession>
<comment type="caution">
    <text evidence="1">The sequence shown here is derived from an EMBL/GenBank/DDBJ whole genome shotgun (WGS) entry which is preliminary data.</text>
</comment>
<evidence type="ECO:0000313" key="1">
    <source>
        <dbReference type="EMBL" id="OMO88666.1"/>
    </source>
</evidence>
<reference evidence="1 2" key="1">
    <citation type="submission" date="2013-09" db="EMBL/GenBank/DDBJ databases">
        <title>Corchorus capsularis genome sequencing.</title>
        <authorList>
            <person name="Alam M."/>
            <person name="Haque M.S."/>
            <person name="Islam M.S."/>
            <person name="Emdad E.M."/>
            <person name="Islam M.M."/>
            <person name="Ahmed B."/>
            <person name="Halim A."/>
            <person name="Hossen Q.M.M."/>
            <person name="Hossain M.Z."/>
            <person name="Ahmed R."/>
            <person name="Khan M.M."/>
            <person name="Islam R."/>
            <person name="Rashid M.M."/>
            <person name="Khan S.A."/>
            <person name="Rahman M.S."/>
            <person name="Alam M."/>
        </authorList>
    </citation>
    <scope>NUCLEOTIDE SEQUENCE [LARGE SCALE GENOMIC DNA]</scope>
    <source>
        <strain evidence="2">cv. CVL-1</strain>
        <tissue evidence="1">Whole seedling</tissue>
    </source>
</reference>
<dbReference type="AlphaFoldDB" id="A0A1R3J1K8"/>
<name>A0A1R3J1K8_COCAP</name>
<dbReference type="Proteomes" id="UP000188268">
    <property type="component" value="Unassembled WGS sequence"/>
</dbReference>
<dbReference type="Gramene" id="OMO88666">
    <property type="protein sequence ID" value="OMO88666"/>
    <property type="gene ID" value="CCACVL1_08280"/>
</dbReference>
<sequence length="60" mass="6646">MANSDLYFTCEICIEPVNINKKFKNTAIARTISAPIASANMSKQKWCNPDPTTQTSRALP</sequence>